<evidence type="ECO:0000256" key="2">
    <source>
        <dbReference type="ARBA" id="ARBA00022763"/>
    </source>
</evidence>
<organism evidence="6 7">
    <name type="scientific">Moniliophthora roreri</name>
    <name type="common">Frosty pod rot fungus</name>
    <name type="synonym">Monilia roreri</name>
    <dbReference type="NCBI Taxonomy" id="221103"/>
    <lineage>
        <taxon>Eukaryota</taxon>
        <taxon>Fungi</taxon>
        <taxon>Dikarya</taxon>
        <taxon>Basidiomycota</taxon>
        <taxon>Agaricomycotina</taxon>
        <taxon>Agaricomycetes</taxon>
        <taxon>Agaricomycetidae</taxon>
        <taxon>Agaricales</taxon>
        <taxon>Marasmiineae</taxon>
        <taxon>Marasmiaceae</taxon>
        <taxon>Moniliophthora</taxon>
    </lineage>
</organism>
<keyword evidence="2" id="KW-0227">DNA damage</keyword>
<feature type="compositionally biased region" description="Polar residues" evidence="4">
    <location>
        <begin position="167"/>
        <end position="178"/>
    </location>
</feature>
<feature type="compositionally biased region" description="Polar residues" evidence="4">
    <location>
        <begin position="18"/>
        <end position="29"/>
    </location>
</feature>
<dbReference type="InterPro" id="IPR036420">
    <property type="entry name" value="BRCT_dom_sf"/>
</dbReference>
<dbReference type="GO" id="GO:0005634">
    <property type="term" value="C:nucleus"/>
    <property type="evidence" value="ECO:0007669"/>
    <property type="project" value="UniProtKB-SubCell"/>
</dbReference>
<evidence type="ECO:0000313" key="6">
    <source>
        <dbReference type="EMBL" id="KTB35688.1"/>
    </source>
</evidence>
<proteinExistence type="predicted"/>
<dbReference type="EMBL" id="LATX01001986">
    <property type="protein sequence ID" value="KTB35688.1"/>
    <property type="molecule type" value="Genomic_DNA"/>
</dbReference>
<evidence type="ECO:0000256" key="3">
    <source>
        <dbReference type="ARBA" id="ARBA00023242"/>
    </source>
</evidence>
<dbReference type="PANTHER" id="PTHR23196:SF1">
    <property type="entry name" value="PAX-INTERACTING PROTEIN 1"/>
    <property type="match status" value="1"/>
</dbReference>
<feature type="domain" description="BRCT" evidence="5">
    <location>
        <begin position="398"/>
        <end position="444"/>
    </location>
</feature>
<feature type="region of interest" description="Disordered" evidence="4">
    <location>
        <begin position="1"/>
        <end position="129"/>
    </location>
</feature>
<comment type="subcellular location">
    <subcellularLocation>
        <location evidence="1">Nucleus</location>
    </subcellularLocation>
</comment>
<feature type="compositionally biased region" description="Acidic residues" evidence="4">
    <location>
        <begin position="71"/>
        <end position="80"/>
    </location>
</feature>
<dbReference type="PANTHER" id="PTHR23196">
    <property type="entry name" value="PAX TRANSCRIPTION ACTIVATION DOMAIN INTERACTING PROTEIN"/>
    <property type="match status" value="1"/>
</dbReference>
<dbReference type="PROSITE" id="PS50172">
    <property type="entry name" value="BRCT"/>
    <property type="match status" value="1"/>
</dbReference>
<gene>
    <name evidence="6" type="ORF">WG66_11853</name>
</gene>
<sequence length="568" mass="62670">MSSRRKSDGVGDADSAGQEVTKTNPSSSCIKRPKKKADGREAVAEGKRDSTGDKKGLKKFSPRKPARISDTEEDDVESEEELLKRHSTRKGKAKDDDHENDITITPTKKGESSRLPTKHTPITPSRSQVSVVVPPFNLHQSPGTPRRANGANVSLAKSALVKSKSIHVSANEQAQENIRPTRISELSAPLSSPPSAAQRSSKRSAATKATQRLHDTIMPDVMLYQQEMKRSRSRKSLGPSSVPPEDSVSGKRRASTVHQDDDDDDEVVSTSRKGKEKAEEHSEDEVEKNGGRKDNRKGTKTHANSDTEHVSAHRKRKSGAKGAPDKEDTSEPGDDTEVEGRQQKKRKLAGGSSRDHSGSPSTIASVRMLTTQVTLNDNVNKALAKLDVKMASKPWDCTHLVVKQLVRTEKFLCAVAAGASIVTEKWAIDSAAAKKLLPEDKYILKDPAGEKKYNFLLKDALERARSRDGRFLDRQTFYVTPKVSLQTDPKMLKSLIIACGGQYMTQTPTQRILDASEDRHVISCPDDASIWRPFANKHPVYTYELLLTGILKQEIDWESDKFRVPGSF</sequence>
<evidence type="ECO:0000313" key="7">
    <source>
        <dbReference type="Proteomes" id="UP000054988"/>
    </source>
</evidence>
<dbReference type="InterPro" id="IPR001357">
    <property type="entry name" value="BRCT_dom"/>
</dbReference>
<feature type="region of interest" description="Disordered" evidence="4">
    <location>
        <begin position="167"/>
        <end position="363"/>
    </location>
</feature>
<dbReference type="CDD" id="cd17743">
    <property type="entry name" value="BRCT_BRC1_like_rpt5"/>
    <property type="match status" value="1"/>
</dbReference>
<evidence type="ECO:0000256" key="1">
    <source>
        <dbReference type="ARBA" id="ARBA00004123"/>
    </source>
</evidence>
<evidence type="ECO:0000256" key="4">
    <source>
        <dbReference type="SAM" id="MobiDB-lite"/>
    </source>
</evidence>
<dbReference type="SUPFAM" id="SSF52113">
    <property type="entry name" value="BRCT domain"/>
    <property type="match status" value="1"/>
</dbReference>
<dbReference type="eggNOG" id="KOG2043">
    <property type="taxonomic scope" value="Eukaryota"/>
</dbReference>
<dbReference type="Pfam" id="PF16770">
    <property type="entry name" value="RTT107_BRCT_5"/>
    <property type="match status" value="1"/>
</dbReference>
<comment type="caution">
    <text evidence="6">The sequence shown here is derived from an EMBL/GenBank/DDBJ whole genome shotgun (WGS) entry which is preliminary data.</text>
</comment>
<dbReference type="InterPro" id="IPR051579">
    <property type="entry name" value="DDR_Transcriptional_Reg"/>
</dbReference>
<reference evidence="6 7" key="1">
    <citation type="submission" date="2015-12" db="EMBL/GenBank/DDBJ databases">
        <title>Draft genome sequence of Moniliophthora roreri, the causal agent of frosty pod rot of cacao.</title>
        <authorList>
            <person name="Aime M.C."/>
            <person name="Diaz-Valderrama J.R."/>
            <person name="Kijpornyongpan T."/>
            <person name="Phillips-Mora W."/>
        </authorList>
    </citation>
    <scope>NUCLEOTIDE SEQUENCE [LARGE SCALE GENOMIC DNA]</scope>
    <source>
        <strain evidence="6 7">MCA 2952</strain>
    </source>
</reference>
<dbReference type="CDD" id="cd18432">
    <property type="entry name" value="BRCT_PAXIP1_rpt6_like"/>
    <property type="match status" value="1"/>
</dbReference>
<dbReference type="AlphaFoldDB" id="A0A0W0FH72"/>
<protein>
    <recommendedName>
        <fullName evidence="5">BRCT domain-containing protein</fullName>
    </recommendedName>
</protein>
<feature type="compositionally biased region" description="Basic and acidic residues" evidence="4">
    <location>
        <begin position="36"/>
        <end position="55"/>
    </location>
</feature>
<feature type="compositionally biased region" description="Basic and acidic residues" evidence="4">
    <location>
        <begin position="287"/>
        <end position="311"/>
    </location>
</feature>
<dbReference type="Pfam" id="PF16589">
    <property type="entry name" value="BRCT_2"/>
    <property type="match status" value="1"/>
</dbReference>
<dbReference type="Proteomes" id="UP000054988">
    <property type="component" value="Unassembled WGS sequence"/>
</dbReference>
<accession>A0A0W0FH72</accession>
<evidence type="ECO:0000259" key="5">
    <source>
        <dbReference type="PROSITE" id="PS50172"/>
    </source>
</evidence>
<feature type="compositionally biased region" description="Basic residues" evidence="4">
    <location>
        <begin position="56"/>
        <end position="66"/>
    </location>
</feature>
<name>A0A0W0FH72_MONRR</name>
<dbReference type="Gene3D" id="3.40.50.10190">
    <property type="entry name" value="BRCT domain"/>
    <property type="match status" value="2"/>
</dbReference>
<keyword evidence="3" id="KW-0539">Nucleus</keyword>
<feature type="compositionally biased region" description="Low complexity" evidence="4">
    <location>
        <begin position="186"/>
        <end position="210"/>
    </location>
</feature>
<dbReference type="GO" id="GO:0006974">
    <property type="term" value="P:DNA damage response"/>
    <property type="evidence" value="ECO:0007669"/>
    <property type="project" value="UniProtKB-KW"/>
</dbReference>